<name>A0A1Q9GIN1_9GAMM</name>
<dbReference type="Pfam" id="PF00962">
    <property type="entry name" value="A_deaminase"/>
    <property type="match status" value="1"/>
</dbReference>
<dbReference type="GO" id="GO:0008270">
    <property type="term" value="F:zinc ion binding"/>
    <property type="evidence" value="ECO:0007669"/>
    <property type="project" value="UniProtKB-UniRule"/>
</dbReference>
<dbReference type="STRING" id="1903952.BIT28_09045"/>
<dbReference type="SUPFAM" id="SSF51556">
    <property type="entry name" value="Metallo-dependent hydrolases"/>
    <property type="match status" value="1"/>
</dbReference>
<sequence length="339" mass="38087">MEGFIRALPKIELHLHIEGTLKPEMMLELAKRNQVSIPYQTIADVRAAYAFSDLSAFYALYSLGVSVLKTEQDFYDLTWAYIERCKEEHVLHTEISFDPQLHTRRGVAFGTVVNGISRALQEGCSTLEITSRLIMCFQRDLSQEEALETLQQAMPYKDSIIAVGLDSSEPGNPPDKFAQVFEKARQAGFLTVAHAGEDGPVDNIWHVLEQLQVARIDHGVRCSDDEKLVEHLVSKRIPLTVCPLSNVRLGVFSAMNEHNIADLLERGVCVTINSDDPAFFDGYMIDNFMAVANAFKLSKKDMANFSSNAIEASFLTSDEKAALRTRLQHYLDLNFRPII</sequence>
<dbReference type="GO" id="GO:0009117">
    <property type="term" value="P:nucleotide metabolic process"/>
    <property type="evidence" value="ECO:0007669"/>
    <property type="project" value="UniProtKB-KW"/>
</dbReference>
<dbReference type="CDD" id="cd01320">
    <property type="entry name" value="ADA"/>
    <property type="match status" value="1"/>
</dbReference>
<feature type="active site" description="Proton donor" evidence="5">
    <location>
        <position position="197"/>
    </location>
</feature>
<dbReference type="GO" id="GO:0005829">
    <property type="term" value="C:cytosol"/>
    <property type="evidence" value="ECO:0007669"/>
    <property type="project" value="TreeGrafter"/>
</dbReference>
<dbReference type="InterPro" id="IPR028892">
    <property type="entry name" value="ADE"/>
</dbReference>
<comment type="function">
    <text evidence="5">Catalyzes the hydrolytic deamination of adenine to hypoxanthine. Plays an important role in the purine salvage pathway and in nitrogen catabolism.</text>
</comment>
<evidence type="ECO:0000256" key="1">
    <source>
        <dbReference type="ARBA" id="ARBA00022723"/>
    </source>
</evidence>
<evidence type="ECO:0000259" key="6">
    <source>
        <dbReference type="Pfam" id="PF00962"/>
    </source>
</evidence>
<dbReference type="EC" id="3.5.4.2" evidence="5"/>
<dbReference type="EMBL" id="MJIL01000084">
    <property type="protein sequence ID" value="OLQ74316.1"/>
    <property type="molecule type" value="Genomic_DNA"/>
</dbReference>
<feature type="binding site" evidence="5">
    <location>
        <position position="194"/>
    </location>
    <ligand>
        <name>Zn(2+)</name>
        <dbReference type="ChEBI" id="CHEBI:29105"/>
        <note>catalytic</note>
    </ligand>
</feature>
<dbReference type="OrthoDB" id="105475at2"/>
<feature type="site" description="Important for catalytic activity" evidence="5">
    <location>
        <position position="218"/>
    </location>
</feature>
<evidence type="ECO:0000256" key="2">
    <source>
        <dbReference type="ARBA" id="ARBA00022801"/>
    </source>
</evidence>
<organism evidence="7 8">
    <name type="scientific">Photobacterium proteolyticum</name>
    <dbReference type="NCBI Taxonomy" id="1903952"/>
    <lineage>
        <taxon>Bacteria</taxon>
        <taxon>Pseudomonadati</taxon>
        <taxon>Pseudomonadota</taxon>
        <taxon>Gammaproteobacteria</taxon>
        <taxon>Vibrionales</taxon>
        <taxon>Vibrionaceae</taxon>
        <taxon>Photobacterium</taxon>
    </lineage>
</organism>
<gene>
    <name evidence="7" type="ORF">BIT28_09045</name>
</gene>
<keyword evidence="4 5" id="KW-0546">Nucleotide metabolism</keyword>
<comment type="caution">
    <text evidence="7">The sequence shown here is derived from an EMBL/GenBank/DDBJ whole genome shotgun (WGS) entry which is preliminary data.</text>
</comment>
<feature type="binding site" evidence="5">
    <location>
        <position position="275"/>
    </location>
    <ligand>
        <name>Zn(2+)</name>
        <dbReference type="ChEBI" id="CHEBI:29105"/>
        <note>catalytic</note>
    </ligand>
</feature>
<keyword evidence="2 5" id="KW-0378">Hydrolase</keyword>
<dbReference type="AlphaFoldDB" id="A0A1Q9GIN1"/>
<keyword evidence="3 5" id="KW-0862">Zinc</keyword>
<keyword evidence="1 5" id="KW-0479">Metal-binding</keyword>
<dbReference type="GO" id="GO:0043103">
    <property type="term" value="P:hypoxanthine salvage"/>
    <property type="evidence" value="ECO:0007669"/>
    <property type="project" value="UniProtKB-UniRule"/>
</dbReference>
<keyword evidence="8" id="KW-1185">Reference proteome</keyword>
<dbReference type="GO" id="GO:0006146">
    <property type="term" value="P:adenine catabolic process"/>
    <property type="evidence" value="ECO:0007669"/>
    <property type="project" value="UniProtKB-UniRule"/>
</dbReference>
<comment type="similarity">
    <text evidence="5">Belongs to the metallo-dependent hydrolases superfamily. Adenosine and AMP deaminases family. Adenine deaminase type 2 subfamily.</text>
</comment>
<dbReference type="NCBIfam" id="TIGR01430">
    <property type="entry name" value="aden_deam"/>
    <property type="match status" value="1"/>
</dbReference>
<dbReference type="InterPro" id="IPR032466">
    <property type="entry name" value="Metal_Hydrolase"/>
</dbReference>
<evidence type="ECO:0000256" key="4">
    <source>
        <dbReference type="ARBA" id="ARBA00023080"/>
    </source>
</evidence>
<feature type="domain" description="Adenosine deaminase" evidence="6">
    <location>
        <begin position="9"/>
        <end position="328"/>
    </location>
</feature>
<evidence type="ECO:0000313" key="8">
    <source>
        <dbReference type="Proteomes" id="UP000186905"/>
    </source>
</evidence>
<comment type="cofactor">
    <cofactor evidence="5">
        <name>Zn(2+)</name>
        <dbReference type="ChEBI" id="CHEBI:29105"/>
    </cofactor>
    <text evidence="5">Binds 1 zinc ion per subunit.</text>
</comment>
<comment type="catalytic activity">
    <reaction evidence="5">
        <text>adenine + H2O + H(+) = hypoxanthine + NH4(+)</text>
        <dbReference type="Rhea" id="RHEA:23688"/>
        <dbReference type="ChEBI" id="CHEBI:15377"/>
        <dbReference type="ChEBI" id="CHEBI:15378"/>
        <dbReference type="ChEBI" id="CHEBI:16708"/>
        <dbReference type="ChEBI" id="CHEBI:17368"/>
        <dbReference type="ChEBI" id="CHEBI:28938"/>
        <dbReference type="EC" id="3.5.4.2"/>
    </reaction>
</comment>
<feature type="binding site" evidence="5">
    <location>
        <position position="16"/>
    </location>
    <ligand>
        <name>Zn(2+)</name>
        <dbReference type="ChEBI" id="CHEBI:29105"/>
        <note>catalytic</note>
    </ligand>
</feature>
<dbReference type="Gene3D" id="3.20.20.140">
    <property type="entry name" value="Metal-dependent hydrolases"/>
    <property type="match status" value="1"/>
</dbReference>
<dbReference type="Proteomes" id="UP000186905">
    <property type="component" value="Unassembled WGS sequence"/>
</dbReference>
<proteinExistence type="inferred from homology"/>
<feature type="binding site" evidence="5">
    <location>
        <position position="276"/>
    </location>
    <ligand>
        <name>substrate</name>
    </ligand>
</feature>
<dbReference type="InterPro" id="IPR001365">
    <property type="entry name" value="A_deaminase_dom"/>
</dbReference>
<dbReference type="PANTHER" id="PTHR43114:SF6">
    <property type="entry name" value="ADENINE DEAMINASE"/>
    <property type="match status" value="1"/>
</dbReference>
<evidence type="ECO:0000256" key="3">
    <source>
        <dbReference type="ARBA" id="ARBA00022833"/>
    </source>
</evidence>
<dbReference type="HAMAP" id="MF_01962">
    <property type="entry name" value="Adenine_deaminase"/>
    <property type="match status" value="1"/>
</dbReference>
<evidence type="ECO:0000256" key="5">
    <source>
        <dbReference type="HAMAP-Rule" id="MF_01962"/>
    </source>
</evidence>
<dbReference type="PANTHER" id="PTHR43114">
    <property type="entry name" value="ADENINE DEAMINASE"/>
    <property type="match status" value="1"/>
</dbReference>
<reference evidence="7 8" key="1">
    <citation type="submission" date="2016-09" db="EMBL/GenBank/DDBJ databases">
        <title>Photobacterium proteolyticum sp. nov. a protease producing bacterium isolated from ocean sediments of Laizhou Bay.</title>
        <authorList>
            <person name="Li Y."/>
        </authorList>
    </citation>
    <scope>NUCLEOTIDE SEQUENCE [LARGE SCALE GENOMIC DNA]</scope>
    <source>
        <strain evidence="7 8">13-12</strain>
    </source>
</reference>
<dbReference type="InterPro" id="IPR006330">
    <property type="entry name" value="Ado/ade_deaminase"/>
</dbReference>
<dbReference type="RefSeq" id="WP_075765787.1">
    <property type="nucleotide sequence ID" value="NZ_MJIL01000084.1"/>
</dbReference>
<dbReference type="NCBIfam" id="NF006850">
    <property type="entry name" value="PRK09358.1-6"/>
    <property type="match status" value="1"/>
</dbReference>
<evidence type="ECO:0000313" key="7">
    <source>
        <dbReference type="EMBL" id="OLQ74316.1"/>
    </source>
</evidence>
<protein>
    <recommendedName>
        <fullName evidence="5">Adenine deaminase</fullName>
        <shortName evidence="5">ADE</shortName>
        <ecNumber evidence="5">3.5.4.2</ecNumber>
    </recommendedName>
    <alternativeName>
        <fullName evidence="5">Adenine aminohydrolase</fullName>
        <shortName evidence="5">AAH</shortName>
    </alternativeName>
</protein>
<dbReference type="GO" id="GO:0000034">
    <property type="term" value="F:adenine deaminase activity"/>
    <property type="evidence" value="ECO:0007669"/>
    <property type="project" value="UniProtKB-UniRule"/>
</dbReference>
<feature type="binding site" evidence="5">
    <location>
        <position position="14"/>
    </location>
    <ligand>
        <name>Zn(2+)</name>
        <dbReference type="ChEBI" id="CHEBI:29105"/>
        <note>catalytic</note>
    </ligand>
</feature>
<accession>A0A1Q9GIN1</accession>